<dbReference type="EnsemblPlants" id="TuG1812G0100003228.01.T01">
    <property type="protein sequence ID" value="TuG1812G0100003228.01.T01"/>
    <property type="gene ID" value="TuG1812G0100003228.01"/>
</dbReference>
<organism evidence="3 4">
    <name type="scientific">Triticum urartu</name>
    <name type="common">Red wild einkorn</name>
    <name type="synonym">Crithodium urartu</name>
    <dbReference type="NCBI Taxonomy" id="4572"/>
    <lineage>
        <taxon>Eukaryota</taxon>
        <taxon>Viridiplantae</taxon>
        <taxon>Streptophyta</taxon>
        <taxon>Embryophyta</taxon>
        <taxon>Tracheophyta</taxon>
        <taxon>Spermatophyta</taxon>
        <taxon>Magnoliopsida</taxon>
        <taxon>Liliopsida</taxon>
        <taxon>Poales</taxon>
        <taxon>Poaceae</taxon>
        <taxon>BOP clade</taxon>
        <taxon>Pooideae</taxon>
        <taxon>Triticodae</taxon>
        <taxon>Triticeae</taxon>
        <taxon>Triticinae</taxon>
        <taxon>Triticum</taxon>
    </lineage>
</organism>
<reference evidence="4" key="1">
    <citation type="journal article" date="2013" name="Nature">
        <title>Draft genome of the wheat A-genome progenitor Triticum urartu.</title>
        <authorList>
            <person name="Ling H.Q."/>
            <person name="Zhao S."/>
            <person name="Liu D."/>
            <person name="Wang J."/>
            <person name="Sun H."/>
            <person name="Zhang C."/>
            <person name="Fan H."/>
            <person name="Li D."/>
            <person name="Dong L."/>
            <person name="Tao Y."/>
            <person name="Gao C."/>
            <person name="Wu H."/>
            <person name="Li Y."/>
            <person name="Cui Y."/>
            <person name="Guo X."/>
            <person name="Zheng S."/>
            <person name="Wang B."/>
            <person name="Yu K."/>
            <person name="Liang Q."/>
            <person name="Yang W."/>
            <person name="Lou X."/>
            <person name="Chen J."/>
            <person name="Feng M."/>
            <person name="Jian J."/>
            <person name="Zhang X."/>
            <person name="Luo G."/>
            <person name="Jiang Y."/>
            <person name="Liu J."/>
            <person name="Wang Z."/>
            <person name="Sha Y."/>
            <person name="Zhang B."/>
            <person name="Wu H."/>
            <person name="Tang D."/>
            <person name="Shen Q."/>
            <person name="Xue P."/>
            <person name="Zou S."/>
            <person name="Wang X."/>
            <person name="Liu X."/>
            <person name="Wang F."/>
            <person name="Yang Y."/>
            <person name="An X."/>
            <person name="Dong Z."/>
            <person name="Zhang K."/>
            <person name="Zhang X."/>
            <person name="Luo M.C."/>
            <person name="Dvorak J."/>
            <person name="Tong Y."/>
            <person name="Wang J."/>
            <person name="Yang H."/>
            <person name="Li Z."/>
            <person name="Wang D."/>
            <person name="Zhang A."/>
            <person name="Wang J."/>
        </authorList>
    </citation>
    <scope>NUCLEOTIDE SEQUENCE</scope>
    <source>
        <strain evidence="4">cv. G1812</strain>
    </source>
</reference>
<reference evidence="3" key="2">
    <citation type="submission" date="2018-03" db="EMBL/GenBank/DDBJ databases">
        <title>The Triticum urartu genome reveals the dynamic nature of wheat genome evolution.</title>
        <authorList>
            <person name="Ling H."/>
            <person name="Ma B."/>
            <person name="Shi X."/>
            <person name="Liu H."/>
            <person name="Dong L."/>
            <person name="Sun H."/>
            <person name="Cao Y."/>
            <person name="Gao Q."/>
            <person name="Zheng S."/>
            <person name="Li Y."/>
            <person name="Yu Y."/>
            <person name="Du H."/>
            <person name="Qi M."/>
            <person name="Li Y."/>
            <person name="Yu H."/>
            <person name="Cui Y."/>
            <person name="Wang N."/>
            <person name="Chen C."/>
            <person name="Wu H."/>
            <person name="Zhao Y."/>
            <person name="Zhang J."/>
            <person name="Li Y."/>
            <person name="Zhou W."/>
            <person name="Zhang B."/>
            <person name="Hu W."/>
            <person name="Eijk M."/>
            <person name="Tang J."/>
            <person name="Witsenboer H."/>
            <person name="Zhao S."/>
            <person name="Li Z."/>
            <person name="Zhang A."/>
            <person name="Wang D."/>
            <person name="Liang C."/>
        </authorList>
    </citation>
    <scope>NUCLEOTIDE SEQUENCE [LARGE SCALE GENOMIC DNA]</scope>
    <source>
        <strain evidence="3">cv. G1812</strain>
    </source>
</reference>
<proteinExistence type="predicted"/>
<feature type="chain" id="PRO_5044156802" evidence="2">
    <location>
        <begin position="22"/>
        <end position="156"/>
    </location>
</feature>
<evidence type="ECO:0000313" key="4">
    <source>
        <dbReference type="Proteomes" id="UP000015106"/>
    </source>
</evidence>
<keyword evidence="4" id="KW-1185">Reference proteome</keyword>
<dbReference type="EnsemblPlants" id="TuG1812G0100003228.01.T02">
    <property type="protein sequence ID" value="TuG1812G0100003228.01.T02"/>
    <property type="gene ID" value="TuG1812G0100003228.01"/>
</dbReference>
<protein>
    <submittedName>
        <fullName evidence="3">Uncharacterized protein</fullName>
    </submittedName>
</protein>
<dbReference type="Gramene" id="TuG1812G0100003228.01.T02">
    <property type="protein sequence ID" value="TuG1812G0100003228.01.T02"/>
    <property type="gene ID" value="TuG1812G0100003228.01"/>
</dbReference>
<dbReference type="Proteomes" id="UP000015106">
    <property type="component" value="Chromosome 1"/>
</dbReference>
<dbReference type="Gramene" id="TuG1812G0100003228.01.T01">
    <property type="protein sequence ID" value="TuG1812G0100003228.01.T01"/>
    <property type="gene ID" value="TuG1812G0100003228.01"/>
</dbReference>
<sequence length="156" mass="18013">GNPASLLQFCYACLLLCRCCAETDPERGEGDELELELCGGRRWPGRGTAPAEEKRSTTRGTARGRRRARRRGERFLAWYGGKGGNKTAHNWETKLRPFVEQWRTASLVHWHEEALFDRAAHEAHLRWYRPQMRLRCIPRADPEDMETAHTSASETY</sequence>
<accession>A0A8R7K2F7</accession>
<keyword evidence="2" id="KW-0732">Signal</keyword>
<name>A0A8R7K2F7_TRIUA</name>
<evidence type="ECO:0000256" key="1">
    <source>
        <dbReference type="SAM" id="MobiDB-lite"/>
    </source>
</evidence>
<feature type="signal peptide" evidence="2">
    <location>
        <begin position="1"/>
        <end position="21"/>
    </location>
</feature>
<feature type="region of interest" description="Disordered" evidence="1">
    <location>
        <begin position="46"/>
        <end position="69"/>
    </location>
</feature>
<reference evidence="3" key="3">
    <citation type="submission" date="2022-06" db="UniProtKB">
        <authorList>
            <consortium name="EnsemblPlants"/>
        </authorList>
    </citation>
    <scope>IDENTIFICATION</scope>
</reference>
<evidence type="ECO:0000313" key="3">
    <source>
        <dbReference type="EnsemblPlants" id="TuG1812G0100003228.01.T02"/>
    </source>
</evidence>
<dbReference type="AlphaFoldDB" id="A0A8R7K2F7"/>
<evidence type="ECO:0000256" key="2">
    <source>
        <dbReference type="SAM" id="SignalP"/>
    </source>
</evidence>